<dbReference type="Gene3D" id="3.40.50.2300">
    <property type="match status" value="2"/>
</dbReference>
<gene>
    <name evidence="5" type="ORF">GIS00_14930</name>
</gene>
<dbReference type="EMBL" id="WLYK01000005">
    <property type="protein sequence ID" value="MTD15234.1"/>
    <property type="molecule type" value="Genomic_DNA"/>
</dbReference>
<feature type="domain" description="Periplasmic binding protein" evidence="4">
    <location>
        <begin position="67"/>
        <end position="325"/>
    </location>
</feature>
<dbReference type="PROSITE" id="PS51257">
    <property type="entry name" value="PROKAR_LIPOPROTEIN"/>
    <property type="match status" value="1"/>
</dbReference>
<dbReference type="InterPro" id="IPR025997">
    <property type="entry name" value="SBP_2_dom"/>
</dbReference>
<accession>A0A7K1FR10</accession>
<feature type="region of interest" description="Disordered" evidence="2">
    <location>
        <begin position="41"/>
        <end position="60"/>
    </location>
</feature>
<feature type="compositionally biased region" description="Low complexity" evidence="2">
    <location>
        <begin position="41"/>
        <end position="55"/>
    </location>
</feature>
<dbReference type="Pfam" id="PF13407">
    <property type="entry name" value="Peripla_BP_4"/>
    <property type="match status" value="1"/>
</dbReference>
<dbReference type="PANTHER" id="PTHR30036">
    <property type="entry name" value="D-XYLOSE-BINDING PERIPLASMIC PROTEIN"/>
    <property type="match status" value="1"/>
</dbReference>
<dbReference type="Proteomes" id="UP000460221">
    <property type="component" value="Unassembled WGS sequence"/>
</dbReference>
<evidence type="ECO:0000256" key="3">
    <source>
        <dbReference type="SAM" id="SignalP"/>
    </source>
</evidence>
<dbReference type="SUPFAM" id="SSF53822">
    <property type="entry name" value="Periplasmic binding protein-like I"/>
    <property type="match status" value="1"/>
</dbReference>
<dbReference type="CDD" id="cd06302">
    <property type="entry name" value="PBP1_LsrB_Quorum_Sensing-like"/>
    <property type="match status" value="1"/>
</dbReference>
<evidence type="ECO:0000313" key="6">
    <source>
        <dbReference type="Proteomes" id="UP000460221"/>
    </source>
</evidence>
<dbReference type="InterPro" id="IPR050555">
    <property type="entry name" value="Bact_Solute-Bind_Prot2"/>
</dbReference>
<evidence type="ECO:0000256" key="2">
    <source>
        <dbReference type="SAM" id="MobiDB-lite"/>
    </source>
</evidence>
<comment type="caution">
    <text evidence="5">The sequence shown here is derived from an EMBL/GenBank/DDBJ whole genome shotgun (WGS) entry which is preliminary data.</text>
</comment>
<keyword evidence="6" id="KW-1185">Reference proteome</keyword>
<protein>
    <submittedName>
        <fullName evidence="5">Substrate-binding domain-containing protein</fullName>
    </submittedName>
</protein>
<dbReference type="GO" id="GO:0030246">
    <property type="term" value="F:carbohydrate binding"/>
    <property type="evidence" value="ECO:0007669"/>
    <property type="project" value="TreeGrafter"/>
</dbReference>
<reference evidence="5 6" key="1">
    <citation type="submission" date="2019-11" db="EMBL/GenBank/DDBJ databases">
        <authorList>
            <person name="Jiang L.-Q."/>
        </authorList>
    </citation>
    <scope>NUCLEOTIDE SEQUENCE [LARGE SCALE GENOMIC DNA]</scope>
    <source>
        <strain evidence="5 6">YIM 132087</strain>
    </source>
</reference>
<dbReference type="InterPro" id="IPR028082">
    <property type="entry name" value="Peripla_BP_I"/>
</dbReference>
<organism evidence="5 6">
    <name type="scientific">Nakamurella alba</name>
    <dbReference type="NCBI Taxonomy" id="2665158"/>
    <lineage>
        <taxon>Bacteria</taxon>
        <taxon>Bacillati</taxon>
        <taxon>Actinomycetota</taxon>
        <taxon>Actinomycetes</taxon>
        <taxon>Nakamurellales</taxon>
        <taxon>Nakamurellaceae</taxon>
        <taxon>Nakamurella</taxon>
    </lineage>
</organism>
<dbReference type="RefSeq" id="WP_154769186.1">
    <property type="nucleotide sequence ID" value="NZ_WLYK01000005.1"/>
</dbReference>
<keyword evidence="3" id="KW-0732">Signal</keyword>
<dbReference type="AlphaFoldDB" id="A0A7K1FR10"/>
<evidence type="ECO:0000313" key="5">
    <source>
        <dbReference type="EMBL" id="MTD15234.1"/>
    </source>
</evidence>
<evidence type="ECO:0000259" key="4">
    <source>
        <dbReference type="Pfam" id="PF13407"/>
    </source>
</evidence>
<dbReference type="GO" id="GO:0030288">
    <property type="term" value="C:outer membrane-bounded periplasmic space"/>
    <property type="evidence" value="ECO:0007669"/>
    <property type="project" value="TreeGrafter"/>
</dbReference>
<sequence>MRISRRSAAVATLALTVALVAGACTKKNDSTDAGAAGTTAAATTAGSEPAGSGTESAGGGTGDKIKIAFVPKLQGSPYFEAMNTGAEKAVEALGDVEWLYQGPTQADAAAQSQIVRSFIQQKVDVLVVAPNDPDSMAPLMKEAQDAGIKVMTADTDAPNSVREVFVNQATAQGIGDTTAKTLLDAMGGKGKWAIVSCGETAENLNSWIDAEKAYVTANYPDAELVDVVYSGEDQAKGTQMSIDLMNANPDLTGLIGQCTTSAVGVAQAVKDAGKIGQIFTVGVGTPLSMKPYLEDGSSSGSILWDVEQLGYLTVWAGQQLAQGKELAATNDVSETLPAVKWDAASKMLLLGDPTVFTTENVDQYNY</sequence>
<feature type="signal peptide" evidence="3">
    <location>
        <begin position="1"/>
        <end position="23"/>
    </location>
</feature>
<dbReference type="PANTHER" id="PTHR30036:SF8">
    <property type="entry name" value="ABC-TYPE SUGAR TRANSPORT SYSTEM PERIPLASMIC COMPONENT-LIKE PROTEIN"/>
    <property type="match status" value="1"/>
</dbReference>
<name>A0A7K1FR10_9ACTN</name>
<evidence type="ECO:0000256" key="1">
    <source>
        <dbReference type="ARBA" id="ARBA00004196"/>
    </source>
</evidence>
<feature type="chain" id="PRO_5029681467" evidence="3">
    <location>
        <begin position="24"/>
        <end position="366"/>
    </location>
</feature>
<proteinExistence type="predicted"/>
<comment type="subcellular location">
    <subcellularLocation>
        <location evidence="1">Cell envelope</location>
    </subcellularLocation>
</comment>